<dbReference type="PROSITE" id="PS01124">
    <property type="entry name" value="HTH_ARAC_FAMILY_2"/>
    <property type="match status" value="1"/>
</dbReference>
<gene>
    <name evidence="5" type="ORF">H8B09_24120</name>
</gene>
<evidence type="ECO:0000259" key="4">
    <source>
        <dbReference type="PROSITE" id="PS01124"/>
    </source>
</evidence>
<dbReference type="Proteomes" id="UP000609346">
    <property type="component" value="Unassembled WGS sequence"/>
</dbReference>
<dbReference type="SMART" id="SM00342">
    <property type="entry name" value="HTH_ARAC"/>
    <property type="match status" value="1"/>
</dbReference>
<evidence type="ECO:0000313" key="6">
    <source>
        <dbReference type="Proteomes" id="UP000609346"/>
    </source>
</evidence>
<protein>
    <submittedName>
        <fullName evidence="5">Helix-turn-helix transcriptional regulator</fullName>
    </submittedName>
</protein>
<evidence type="ECO:0000256" key="1">
    <source>
        <dbReference type="ARBA" id="ARBA00023015"/>
    </source>
</evidence>
<proteinExistence type="predicted"/>
<keyword evidence="1" id="KW-0805">Transcription regulation</keyword>
<keyword evidence="2" id="KW-0238">DNA-binding</keyword>
<feature type="domain" description="HTH araC/xylS-type" evidence="4">
    <location>
        <begin position="169"/>
        <end position="270"/>
    </location>
</feature>
<keyword evidence="6" id="KW-1185">Reference proteome</keyword>
<evidence type="ECO:0000313" key="5">
    <source>
        <dbReference type="EMBL" id="MBD3921869.1"/>
    </source>
</evidence>
<dbReference type="Pfam" id="PF20240">
    <property type="entry name" value="DUF6597"/>
    <property type="match status" value="1"/>
</dbReference>
<dbReference type="Gene3D" id="1.10.10.60">
    <property type="entry name" value="Homeodomain-like"/>
    <property type="match status" value="1"/>
</dbReference>
<dbReference type="InterPro" id="IPR050204">
    <property type="entry name" value="AraC_XylS_family_regulators"/>
</dbReference>
<dbReference type="InterPro" id="IPR046532">
    <property type="entry name" value="DUF6597"/>
</dbReference>
<dbReference type="PANTHER" id="PTHR46796">
    <property type="entry name" value="HTH-TYPE TRANSCRIPTIONAL ACTIVATOR RHAS-RELATED"/>
    <property type="match status" value="1"/>
</dbReference>
<dbReference type="InterPro" id="IPR009057">
    <property type="entry name" value="Homeodomain-like_sf"/>
</dbReference>
<reference evidence="5 6" key="1">
    <citation type="submission" date="2020-09" db="EMBL/GenBank/DDBJ databases">
        <title>Paenibacillus sp. strain PR3 16S rRNA gene Genome sequencing and assembly.</title>
        <authorList>
            <person name="Kim J."/>
        </authorList>
    </citation>
    <scope>NUCLEOTIDE SEQUENCE [LARGE SCALE GENOMIC DNA]</scope>
    <source>
        <strain evidence="5 6">PR3</strain>
    </source>
</reference>
<keyword evidence="3" id="KW-0804">Transcription</keyword>
<dbReference type="Pfam" id="PF12833">
    <property type="entry name" value="HTH_18"/>
    <property type="match status" value="1"/>
</dbReference>
<dbReference type="InterPro" id="IPR018060">
    <property type="entry name" value="HTH_AraC"/>
</dbReference>
<sequence length="273" mass="31412">MRQKDQTSDRGILKAEMGMRNFSLMRYSPAPALAPYIEHYWTVQWDLRGQAPFSQNVLSYPNVNLSFENESGRRFTGVYGVPRAVYTRHLQDTGMVLGIKFRPGGFYPVWGQPVSQLTGQIIPAHQLFREPVTQIEEQIWEQDSGERMAQLAEQWLLTRLPSQPDPNTQLVNDIVEAAISNREMTQVERMAVQFNMSTRALQRLFSRYVGVSPKWVIQRFRIQEAAELMENGGVTDWAALTQQLGFFDQAHFIKAFKSLIGKSPDAYRKEIHL</sequence>
<dbReference type="RefSeq" id="WP_191206175.1">
    <property type="nucleotide sequence ID" value="NZ_JACXZA010000007.1"/>
</dbReference>
<name>A0ABR8N4V3_9BACL</name>
<evidence type="ECO:0000256" key="2">
    <source>
        <dbReference type="ARBA" id="ARBA00023125"/>
    </source>
</evidence>
<accession>A0ABR8N4V3</accession>
<comment type="caution">
    <text evidence="5">The sequence shown here is derived from an EMBL/GenBank/DDBJ whole genome shotgun (WGS) entry which is preliminary data.</text>
</comment>
<organism evidence="5 6">
    <name type="scientific">Paenibacillus terricola</name>
    <dbReference type="NCBI Taxonomy" id="2763503"/>
    <lineage>
        <taxon>Bacteria</taxon>
        <taxon>Bacillati</taxon>
        <taxon>Bacillota</taxon>
        <taxon>Bacilli</taxon>
        <taxon>Bacillales</taxon>
        <taxon>Paenibacillaceae</taxon>
        <taxon>Paenibacillus</taxon>
    </lineage>
</organism>
<dbReference type="EMBL" id="JACXZA010000007">
    <property type="protein sequence ID" value="MBD3921869.1"/>
    <property type="molecule type" value="Genomic_DNA"/>
</dbReference>
<evidence type="ECO:0000256" key="3">
    <source>
        <dbReference type="ARBA" id="ARBA00023163"/>
    </source>
</evidence>
<dbReference type="SUPFAM" id="SSF46689">
    <property type="entry name" value="Homeodomain-like"/>
    <property type="match status" value="1"/>
</dbReference>